<accession>A0A1I7ZRK6</accession>
<name>A0A1I7ZRK6_9BILA</name>
<sequence length="90" mass="10058">MAVIGYIRLNATNSTVVVNMIGSVKVCFLLLLLVIASEARFTEVSLPVMKFTVNRAERPKRDWASQVDPGWSGLRCKDRNDFTLGCLLLK</sequence>
<dbReference type="AlphaFoldDB" id="A0A1I7ZRK6"/>
<feature type="transmembrane region" description="Helical" evidence="1">
    <location>
        <begin position="16"/>
        <end position="36"/>
    </location>
</feature>
<evidence type="ECO:0000313" key="2">
    <source>
        <dbReference type="Proteomes" id="UP000095287"/>
    </source>
</evidence>
<evidence type="ECO:0000256" key="1">
    <source>
        <dbReference type="SAM" id="Phobius"/>
    </source>
</evidence>
<organism evidence="2 3">
    <name type="scientific">Steinernema glaseri</name>
    <dbReference type="NCBI Taxonomy" id="37863"/>
    <lineage>
        <taxon>Eukaryota</taxon>
        <taxon>Metazoa</taxon>
        <taxon>Ecdysozoa</taxon>
        <taxon>Nematoda</taxon>
        <taxon>Chromadorea</taxon>
        <taxon>Rhabditida</taxon>
        <taxon>Tylenchina</taxon>
        <taxon>Panagrolaimomorpha</taxon>
        <taxon>Strongyloidoidea</taxon>
        <taxon>Steinernematidae</taxon>
        <taxon>Steinernema</taxon>
    </lineage>
</organism>
<reference evidence="3" key="1">
    <citation type="submission" date="2016-11" db="UniProtKB">
        <authorList>
            <consortium name="WormBaseParasite"/>
        </authorList>
    </citation>
    <scope>IDENTIFICATION</scope>
</reference>
<proteinExistence type="predicted"/>
<dbReference type="Proteomes" id="UP000095287">
    <property type="component" value="Unplaced"/>
</dbReference>
<keyword evidence="1" id="KW-1133">Transmembrane helix</keyword>
<keyword evidence="1" id="KW-0472">Membrane</keyword>
<keyword evidence="2" id="KW-1185">Reference proteome</keyword>
<keyword evidence="1" id="KW-0812">Transmembrane</keyword>
<evidence type="ECO:0000313" key="3">
    <source>
        <dbReference type="WBParaSite" id="L893_g28838.t1"/>
    </source>
</evidence>
<dbReference type="WBParaSite" id="L893_g28838.t1">
    <property type="protein sequence ID" value="L893_g28838.t1"/>
    <property type="gene ID" value="L893_g28838"/>
</dbReference>
<protein>
    <submittedName>
        <fullName evidence="3">LRRNT_2 domain-containing protein</fullName>
    </submittedName>
</protein>